<dbReference type="EMBL" id="CP022743">
    <property type="protein sequence ID" value="ASU34915.1"/>
    <property type="molecule type" value="Genomic_DNA"/>
</dbReference>
<protein>
    <recommendedName>
        <fullName evidence="3">N-acetyltransferase domain-containing protein</fullName>
    </recommendedName>
</protein>
<keyword evidence="2" id="KW-0012">Acyltransferase</keyword>
<evidence type="ECO:0000259" key="3">
    <source>
        <dbReference type="PROSITE" id="PS51186"/>
    </source>
</evidence>
<keyword evidence="5" id="KW-1185">Reference proteome</keyword>
<evidence type="ECO:0000256" key="1">
    <source>
        <dbReference type="ARBA" id="ARBA00022679"/>
    </source>
</evidence>
<accession>A0A223NYH0</accession>
<dbReference type="PANTHER" id="PTHR42919">
    <property type="entry name" value="N-ALPHA-ACETYLTRANSFERASE"/>
    <property type="match status" value="1"/>
</dbReference>
<dbReference type="RefSeq" id="WP_211710152.1">
    <property type="nucleotide sequence ID" value="NZ_CP022743.1"/>
</dbReference>
<proteinExistence type="predicted"/>
<evidence type="ECO:0000256" key="2">
    <source>
        <dbReference type="ARBA" id="ARBA00023315"/>
    </source>
</evidence>
<sequence length="162" mass="18611">MTDAAALLDFSKTTFFDFFGPLNDAANMEAYAAVAFTSQKILSELIESNSEFYFAMLADEIVGYLKLNFNNTQTEFHDANAMEIERIYVSRNHHKKNIGKNLLNFAVNVAFQRQLKYIWLGVWEHNTNAIGFYSHNGFEVFSSHEFTLGDDLQTDLLMKRVL</sequence>
<dbReference type="AlphaFoldDB" id="A0A223NYH0"/>
<dbReference type="Pfam" id="PF00583">
    <property type="entry name" value="Acetyltransf_1"/>
    <property type="match status" value="1"/>
</dbReference>
<dbReference type="CDD" id="cd04301">
    <property type="entry name" value="NAT_SF"/>
    <property type="match status" value="1"/>
</dbReference>
<organism evidence="4 5">
    <name type="scientific">Mucilaginibacter xinganensis</name>
    <dbReference type="NCBI Taxonomy" id="1234841"/>
    <lineage>
        <taxon>Bacteria</taxon>
        <taxon>Pseudomonadati</taxon>
        <taxon>Bacteroidota</taxon>
        <taxon>Sphingobacteriia</taxon>
        <taxon>Sphingobacteriales</taxon>
        <taxon>Sphingobacteriaceae</taxon>
        <taxon>Mucilaginibacter</taxon>
    </lineage>
</organism>
<dbReference type="Gene3D" id="3.40.630.30">
    <property type="match status" value="1"/>
</dbReference>
<name>A0A223NYH0_9SPHI</name>
<evidence type="ECO:0000313" key="4">
    <source>
        <dbReference type="EMBL" id="ASU34915.1"/>
    </source>
</evidence>
<dbReference type="InterPro" id="IPR051556">
    <property type="entry name" value="N-term/lysine_N-AcTrnsfr"/>
</dbReference>
<dbReference type="KEGG" id="muc:MuYL_3030"/>
<gene>
    <name evidence="4" type="ORF">MuYL_3030</name>
</gene>
<evidence type="ECO:0000313" key="5">
    <source>
        <dbReference type="Proteomes" id="UP000215002"/>
    </source>
</evidence>
<dbReference type="Proteomes" id="UP000215002">
    <property type="component" value="Chromosome"/>
</dbReference>
<dbReference type="SUPFAM" id="SSF55729">
    <property type="entry name" value="Acyl-CoA N-acyltransferases (Nat)"/>
    <property type="match status" value="1"/>
</dbReference>
<keyword evidence="1" id="KW-0808">Transferase</keyword>
<reference evidence="4 5" key="1">
    <citation type="submission" date="2017-08" db="EMBL/GenBank/DDBJ databases">
        <title>Complete genome sequence of Mucilaginibacter sp. strain BJC16-A31.</title>
        <authorList>
            <consortium name="Henan University of Science and Technology"/>
            <person name="You X."/>
        </authorList>
    </citation>
    <scope>NUCLEOTIDE SEQUENCE [LARGE SCALE GENOMIC DNA]</scope>
    <source>
        <strain evidence="4 5">BJC16-A31</strain>
    </source>
</reference>
<dbReference type="InterPro" id="IPR016181">
    <property type="entry name" value="Acyl_CoA_acyltransferase"/>
</dbReference>
<dbReference type="PANTHER" id="PTHR42919:SF8">
    <property type="entry name" value="N-ALPHA-ACETYLTRANSFERASE 50"/>
    <property type="match status" value="1"/>
</dbReference>
<dbReference type="PROSITE" id="PS51186">
    <property type="entry name" value="GNAT"/>
    <property type="match status" value="1"/>
</dbReference>
<dbReference type="GO" id="GO:0016747">
    <property type="term" value="F:acyltransferase activity, transferring groups other than amino-acyl groups"/>
    <property type="evidence" value="ECO:0007669"/>
    <property type="project" value="InterPro"/>
</dbReference>
<dbReference type="InterPro" id="IPR000182">
    <property type="entry name" value="GNAT_dom"/>
</dbReference>
<feature type="domain" description="N-acetyltransferase" evidence="3">
    <location>
        <begin position="13"/>
        <end position="162"/>
    </location>
</feature>